<dbReference type="InterPro" id="IPR001841">
    <property type="entry name" value="Znf_RING"/>
</dbReference>
<accession>A0A6C0DFX1</accession>
<dbReference type="SUPFAM" id="SSF57850">
    <property type="entry name" value="RING/U-box"/>
    <property type="match status" value="1"/>
</dbReference>
<dbReference type="PROSITE" id="PS50089">
    <property type="entry name" value="ZF_RING_2"/>
    <property type="match status" value="1"/>
</dbReference>
<dbReference type="Pfam" id="PF13639">
    <property type="entry name" value="zf-RING_2"/>
    <property type="match status" value="1"/>
</dbReference>
<sequence length="325" mass="37903">MSIPNMNEIPEITFDAFIQGMNLEKEFEMETTMETIVAETIECPICMDAIEENKNSVITECGHKFHCSCLMKNSCHNGFDCPLCRATMVEDMEDEDDDDDEEEEYEDDDSNTDDSETNENEDRENIDVVVIEDLECLLNNMCFYTNAYLNDDHLSGFSVEHSIMVMLKLTNNEDLLDNFERFVINAHTEKILKLIEIYRRTRILSEHFKKQAEKVSQKKEQELFAQEDIKMEVVVAEKPVMTVDESIQKIKNVLKEISELNSYAITLMKQVTPEIFHNKYQRTNISEFLKTLNLNKARAGKNYFMENKNLIDEALNLLECKEKNE</sequence>
<dbReference type="SMART" id="SM00184">
    <property type="entry name" value="RING"/>
    <property type="match status" value="1"/>
</dbReference>
<protein>
    <recommendedName>
        <fullName evidence="2">RING-type domain-containing protein</fullName>
    </recommendedName>
</protein>
<reference evidence="3" key="1">
    <citation type="journal article" date="2020" name="Nature">
        <title>Giant virus diversity and host interactions through global metagenomics.</title>
        <authorList>
            <person name="Schulz F."/>
            <person name="Roux S."/>
            <person name="Paez-Espino D."/>
            <person name="Jungbluth S."/>
            <person name="Walsh D.A."/>
            <person name="Denef V.J."/>
            <person name="McMahon K.D."/>
            <person name="Konstantinidis K.T."/>
            <person name="Eloe-Fadrosh E.A."/>
            <person name="Kyrpides N.C."/>
            <person name="Woyke T."/>
        </authorList>
    </citation>
    <scope>NUCLEOTIDE SEQUENCE</scope>
    <source>
        <strain evidence="3">GVMAG-M-3300023174-144</strain>
    </source>
</reference>
<dbReference type="Gene3D" id="3.30.40.10">
    <property type="entry name" value="Zinc/RING finger domain, C3HC4 (zinc finger)"/>
    <property type="match status" value="1"/>
</dbReference>
<dbReference type="AlphaFoldDB" id="A0A6C0DFX1"/>
<feature type="region of interest" description="Disordered" evidence="1">
    <location>
        <begin position="92"/>
        <end position="124"/>
    </location>
</feature>
<name>A0A6C0DFX1_9ZZZZ</name>
<dbReference type="InterPro" id="IPR013083">
    <property type="entry name" value="Znf_RING/FYVE/PHD"/>
</dbReference>
<proteinExistence type="predicted"/>
<evidence type="ECO:0000259" key="2">
    <source>
        <dbReference type="PROSITE" id="PS50089"/>
    </source>
</evidence>
<organism evidence="3">
    <name type="scientific">viral metagenome</name>
    <dbReference type="NCBI Taxonomy" id="1070528"/>
    <lineage>
        <taxon>unclassified sequences</taxon>
        <taxon>metagenomes</taxon>
        <taxon>organismal metagenomes</taxon>
    </lineage>
</organism>
<dbReference type="CDD" id="cd16448">
    <property type="entry name" value="RING-H2"/>
    <property type="match status" value="1"/>
</dbReference>
<evidence type="ECO:0000256" key="1">
    <source>
        <dbReference type="SAM" id="MobiDB-lite"/>
    </source>
</evidence>
<dbReference type="EMBL" id="MN739602">
    <property type="protein sequence ID" value="QHT15200.1"/>
    <property type="molecule type" value="Genomic_DNA"/>
</dbReference>
<feature type="domain" description="RING-type" evidence="2">
    <location>
        <begin position="43"/>
        <end position="85"/>
    </location>
</feature>
<evidence type="ECO:0000313" key="3">
    <source>
        <dbReference type="EMBL" id="QHT15200.1"/>
    </source>
</evidence>